<proteinExistence type="predicted"/>
<organism evidence="1 2">
    <name type="scientific">Sphaerochaeta associata</name>
    <dbReference type="NCBI Taxonomy" id="1129264"/>
    <lineage>
        <taxon>Bacteria</taxon>
        <taxon>Pseudomonadati</taxon>
        <taxon>Spirochaetota</taxon>
        <taxon>Spirochaetia</taxon>
        <taxon>Spirochaetales</taxon>
        <taxon>Sphaerochaetaceae</taxon>
        <taxon>Sphaerochaeta</taxon>
    </lineage>
</organism>
<dbReference type="EMBL" id="CP094929">
    <property type="protein sequence ID" value="UOM51857.1"/>
    <property type="molecule type" value="Genomic_DNA"/>
</dbReference>
<sequence>MKKTIAILLVLVIGMVGVWAASIYDDLDNDTEEILTLTTTIDARYGLKIANEGIFGGSLGQKIAAFIGLKPIKTVLFSESDLTETLYMNYLNNQKGYVTISTSMTPMVSSTGSDSIGYKVTIDGTDTEVSKSETGKLITFFSEGSAAVTGMRVASKEFIITMDSDEWMAASAGADYETTWTVTLTNNT</sequence>
<accession>A0ABY4DC62</accession>
<gene>
    <name evidence="1" type="ORF">MUG09_03585</name>
</gene>
<dbReference type="Proteomes" id="UP000829708">
    <property type="component" value="Chromosome"/>
</dbReference>
<evidence type="ECO:0000313" key="2">
    <source>
        <dbReference type="Proteomes" id="UP000829708"/>
    </source>
</evidence>
<keyword evidence="2" id="KW-1185">Reference proteome</keyword>
<reference evidence="2" key="1">
    <citation type="journal article" date="2024" name="J Bioinform Genom">
        <title>Complete genome sequence of the type strain bacterium Sphaerochaeta associata GLS2t (VKM B-2742)t.</title>
        <authorList>
            <person name="Troshina O.Y."/>
            <person name="Tepeeva A.N."/>
            <person name="Arzamasceva V.O."/>
            <person name="Whitman W.B."/>
            <person name="Varghese N."/>
            <person name="Shapiro N."/>
            <person name="Woyke T."/>
            <person name="Kripides N.C."/>
            <person name="Vasilenko O.V."/>
        </authorList>
    </citation>
    <scope>NUCLEOTIDE SEQUENCE [LARGE SCALE GENOMIC DNA]</scope>
    <source>
        <strain evidence="2">GLS2T</strain>
    </source>
</reference>
<name>A0ABY4DC62_9SPIR</name>
<protein>
    <submittedName>
        <fullName evidence="1">Uncharacterized protein</fullName>
    </submittedName>
</protein>
<dbReference type="RefSeq" id="WP_244773644.1">
    <property type="nucleotide sequence ID" value="NZ_CP094929.1"/>
</dbReference>
<evidence type="ECO:0000313" key="1">
    <source>
        <dbReference type="EMBL" id="UOM51857.1"/>
    </source>
</evidence>